<dbReference type="Proteomes" id="UP001231109">
    <property type="component" value="Unassembled WGS sequence"/>
</dbReference>
<dbReference type="EMBL" id="JAPJDZ010000080">
    <property type="protein sequence ID" value="MDP5137947.1"/>
    <property type="molecule type" value="Genomic_DNA"/>
</dbReference>
<name>A0ABT9I3J0_9GAMM</name>
<protein>
    <submittedName>
        <fullName evidence="1">Uncharacterized protein</fullName>
    </submittedName>
</protein>
<comment type="caution">
    <text evidence="1">The sequence shown here is derived from an EMBL/GenBank/DDBJ whole genome shotgun (WGS) entry which is preliminary data.</text>
</comment>
<organism evidence="1 2">
    <name type="scientific">Rheinheimera baltica</name>
    <dbReference type="NCBI Taxonomy" id="67576"/>
    <lineage>
        <taxon>Bacteria</taxon>
        <taxon>Pseudomonadati</taxon>
        <taxon>Pseudomonadota</taxon>
        <taxon>Gammaproteobacteria</taxon>
        <taxon>Chromatiales</taxon>
        <taxon>Chromatiaceae</taxon>
        <taxon>Rheinheimera</taxon>
    </lineage>
</organism>
<sequence>MTMDVNKKRFNADIERISAGTKWLVLKPAETPIILDDICREFSSRANVIAHYRARSSADAEPGRCSVFDLVQQPMIGYIDSKERFRVINGLFCFMQCCKYLPDCVPVLLLNKPPSKEIRRQMMLAELTRTVLDQLPLNAVEQLNSLLCSWFGTDTQGIFTSDAWKRLYPGIKNKTQFCIWLGISSKSFRDKRESANGNN</sequence>
<keyword evidence="2" id="KW-1185">Reference proteome</keyword>
<dbReference type="RefSeq" id="WP_305977140.1">
    <property type="nucleotide sequence ID" value="NZ_JAPJDZ010000080.1"/>
</dbReference>
<proteinExistence type="predicted"/>
<evidence type="ECO:0000313" key="2">
    <source>
        <dbReference type="Proteomes" id="UP001231109"/>
    </source>
</evidence>
<accession>A0ABT9I3J0</accession>
<reference evidence="1 2" key="1">
    <citation type="submission" date="2022-11" db="EMBL/GenBank/DDBJ databases">
        <title>Viruses from the air-sea interface of a natural surface slick.</title>
        <authorList>
            <person name="Rahlff J."/>
            <person name="Holmfeldt K."/>
        </authorList>
    </citation>
    <scope>NUCLEOTIDE SEQUENCE [LARGE SCALE GENOMIC DNA]</scope>
    <source>
        <strain evidence="1 2">SMS4</strain>
    </source>
</reference>
<evidence type="ECO:0000313" key="1">
    <source>
        <dbReference type="EMBL" id="MDP5137947.1"/>
    </source>
</evidence>
<gene>
    <name evidence="1" type="ORF">ORJ04_18510</name>
</gene>